<dbReference type="RefSeq" id="WP_284370997.1">
    <property type="nucleotide sequence ID" value="NZ_BSNL01000001.1"/>
</dbReference>
<keyword evidence="1" id="KW-0732">Signal</keyword>
<keyword evidence="3" id="KW-1185">Reference proteome</keyword>
<feature type="chain" id="PRO_5046891818" evidence="1">
    <location>
        <begin position="19"/>
        <end position="120"/>
    </location>
</feature>
<organism evidence="2 3">
    <name type="scientific">Sulfitobacter pacificus</name>
    <dbReference type="NCBI Taxonomy" id="1499314"/>
    <lineage>
        <taxon>Bacteria</taxon>
        <taxon>Pseudomonadati</taxon>
        <taxon>Pseudomonadota</taxon>
        <taxon>Alphaproteobacteria</taxon>
        <taxon>Rhodobacterales</taxon>
        <taxon>Roseobacteraceae</taxon>
        <taxon>Sulfitobacter</taxon>
    </lineage>
</organism>
<gene>
    <name evidence="2" type="ORF">GCM10007927_09190</name>
</gene>
<dbReference type="Proteomes" id="UP001161388">
    <property type="component" value="Unassembled WGS sequence"/>
</dbReference>
<comment type="caution">
    <text evidence="2">The sequence shown here is derived from an EMBL/GenBank/DDBJ whole genome shotgun (WGS) entry which is preliminary data.</text>
</comment>
<dbReference type="PROSITE" id="PS51257">
    <property type="entry name" value="PROKAR_LIPOPROTEIN"/>
    <property type="match status" value="1"/>
</dbReference>
<sequence>MKVIAALGLIAVLITGCAAPVVATKRIPISKSQTATIKETTAYNLKDPGSAQFRNIRQIERTHQDGTKSLLVCGEVNGRNAFGGYVGFSTFHGTLQGRKFKLNGIGNADTNWLYVANCPG</sequence>
<dbReference type="EMBL" id="BSNL01000001">
    <property type="protein sequence ID" value="GLQ26116.1"/>
    <property type="molecule type" value="Genomic_DNA"/>
</dbReference>
<evidence type="ECO:0000313" key="2">
    <source>
        <dbReference type="EMBL" id="GLQ26116.1"/>
    </source>
</evidence>
<protein>
    <submittedName>
        <fullName evidence="2">Uncharacterized protein</fullName>
    </submittedName>
</protein>
<evidence type="ECO:0000256" key="1">
    <source>
        <dbReference type="SAM" id="SignalP"/>
    </source>
</evidence>
<reference evidence="2" key="2">
    <citation type="submission" date="2023-01" db="EMBL/GenBank/DDBJ databases">
        <title>Draft genome sequence of Sulfitobacter pacificus strain NBRC 109915.</title>
        <authorList>
            <person name="Sun Q."/>
            <person name="Mori K."/>
        </authorList>
    </citation>
    <scope>NUCLEOTIDE SEQUENCE</scope>
    <source>
        <strain evidence="2">NBRC 109915</strain>
    </source>
</reference>
<reference evidence="2" key="1">
    <citation type="journal article" date="2014" name="Int. J. Syst. Evol. Microbiol.">
        <title>Complete genome of a new Firmicutes species belonging to the dominant human colonic microbiota ('Ruminococcus bicirculans') reveals two chromosomes and a selective capacity to utilize plant glucans.</title>
        <authorList>
            <consortium name="NISC Comparative Sequencing Program"/>
            <person name="Wegmann U."/>
            <person name="Louis P."/>
            <person name="Goesmann A."/>
            <person name="Henrissat B."/>
            <person name="Duncan S.H."/>
            <person name="Flint H.J."/>
        </authorList>
    </citation>
    <scope>NUCLEOTIDE SEQUENCE</scope>
    <source>
        <strain evidence="2">NBRC 109915</strain>
    </source>
</reference>
<accession>A0ABQ5VGA1</accession>
<name>A0ABQ5VGA1_9RHOB</name>
<evidence type="ECO:0000313" key="3">
    <source>
        <dbReference type="Proteomes" id="UP001161388"/>
    </source>
</evidence>
<feature type="signal peptide" evidence="1">
    <location>
        <begin position="1"/>
        <end position="18"/>
    </location>
</feature>
<proteinExistence type="predicted"/>